<feature type="domain" description="ABC3 transporter permease C-terminal" evidence="7">
    <location>
        <begin position="299"/>
        <end position="416"/>
    </location>
</feature>
<feature type="transmembrane region" description="Helical" evidence="6">
    <location>
        <begin position="387"/>
        <end position="411"/>
    </location>
</feature>
<organism evidence="9 10">
    <name type="scientific">Adhaeribacter arboris</name>
    <dbReference type="NCBI Taxonomy" id="2072846"/>
    <lineage>
        <taxon>Bacteria</taxon>
        <taxon>Pseudomonadati</taxon>
        <taxon>Bacteroidota</taxon>
        <taxon>Cytophagia</taxon>
        <taxon>Cytophagales</taxon>
        <taxon>Hymenobacteraceae</taxon>
        <taxon>Adhaeribacter</taxon>
    </lineage>
</organism>
<accession>A0A2T2YHL0</accession>
<dbReference type="GO" id="GO:0022857">
    <property type="term" value="F:transmembrane transporter activity"/>
    <property type="evidence" value="ECO:0007669"/>
    <property type="project" value="TreeGrafter"/>
</dbReference>
<feature type="transmembrane region" description="Helical" evidence="6">
    <location>
        <begin position="736"/>
        <end position="756"/>
    </location>
</feature>
<dbReference type="Proteomes" id="UP000240357">
    <property type="component" value="Unassembled WGS sequence"/>
</dbReference>
<dbReference type="GO" id="GO:0051301">
    <property type="term" value="P:cell division"/>
    <property type="evidence" value="ECO:0007669"/>
    <property type="project" value="UniProtKB-KW"/>
</dbReference>
<keyword evidence="9" id="KW-0131">Cell cycle</keyword>
<feature type="transmembrane region" description="Helical" evidence="6">
    <location>
        <begin position="431"/>
        <end position="456"/>
    </location>
</feature>
<keyword evidence="10" id="KW-1185">Reference proteome</keyword>
<keyword evidence="3 6" id="KW-0812">Transmembrane</keyword>
<feature type="domain" description="MacB-like periplasmic core" evidence="8">
    <location>
        <begin position="443"/>
        <end position="611"/>
    </location>
</feature>
<feature type="domain" description="ABC3 transporter permease C-terminal" evidence="7">
    <location>
        <begin position="687"/>
        <end position="800"/>
    </location>
</feature>
<keyword evidence="4 6" id="KW-1133">Transmembrane helix</keyword>
<keyword evidence="5 6" id="KW-0472">Membrane</keyword>
<dbReference type="PANTHER" id="PTHR30572:SF18">
    <property type="entry name" value="ABC-TYPE MACROLIDE FAMILY EXPORT SYSTEM PERMEASE COMPONENT 2"/>
    <property type="match status" value="1"/>
</dbReference>
<evidence type="ECO:0000256" key="1">
    <source>
        <dbReference type="ARBA" id="ARBA00004651"/>
    </source>
</evidence>
<evidence type="ECO:0000256" key="5">
    <source>
        <dbReference type="ARBA" id="ARBA00023136"/>
    </source>
</evidence>
<dbReference type="AlphaFoldDB" id="A0A2T2YHL0"/>
<gene>
    <name evidence="9" type="ORF">AHMF7605_16540</name>
</gene>
<feature type="transmembrane region" description="Helical" evidence="6">
    <location>
        <begin position="293"/>
        <end position="315"/>
    </location>
</feature>
<evidence type="ECO:0000256" key="2">
    <source>
        <dbReference type="ARBA" id="ARBA00022475"/>
    </source>
</evidence>
<feature type="transmembrane region" description="Helical" evidence="6">
    <location>
        <begin position="768"/>
        <end position="793"/>
    </location>
</feature>
<comment type="caution">
    <text evidence="9">The sequence shown here is derived from an EMBL/GenBank/DDBJ whole genome shotgun (WGS) entry which is preliminary data.</text>
</comment>
<feature type="domain" description="MacB-like periplasmic core" evidence="8">
    <location>
        <begin position="20"/>
        <end position="236"/>
    </location>
</feature>
<evidence type="ECO:0000313" key="10">
    <source>
        <dbReference type="Proteomes" id="UP000240357"/>
    </source>
</evidence>
<dbReference type="Pfam" id="PF02687">
    <property type="entry name" value="FtsX"/>
    <property type="match status" value="2"/>
</dbReference>
<dbReference type="GO" id="GO:0005886">
    <property type="term" value="C:plasma membrane"/>
    <property type="evidence" value="ECO:0007669"/>
    <property type="project" value="UniProtKB-SubCell"/>
</dbReference>
<sequence length="807" mass="90145">MFQNYLKIALRNLWRNKAFSAINIFGLAIGIATCLVIMLFVADELSYDRFNTKADRMVRIIFKVTLNGETLETPTAAAPTGETLRRDYPEVEEATRVRVNSAPIISYQNNTFKEDKFAYADANFFQVFTLPLIQGDAKTALREPNTVVITRATAQKYFGNENPMGKILLFKNEKTSYKVTGVIDKIPANSHFHFNMIASMAGLEEAKQTTWMSNNFNTYLVLRPGYDYKQLEAKFPQVIEKYMGPEVQKAMGMSLQQFREKGDDVGLFLQPITDIHLRSDLTNDLEPGGDIRYVYIFGAIAVFMLLIAAINFMNLSTAGASKRAREVGIRKVLGSVKKELVQQFLLESILLSAIALIVALLLVYLALPVFNDLAGKELSLGFTVNFWLLPGLLLFGLLVGILAGSYPAFFLSSFQPVKVLKGALTAGKESLSLRSGLVVFQFFISVALMIGTTVVYQQLNYIQNKKVGYEKDQVVVVHDTYVLGKQEEVFRQQLLQDPRVVNASVSGFVPVGPSNSENSVVLPENNAAQSVSTRQYFVDYNYIPTLGMQLVTGRNFSKDFASDSTGMVINEAAARAFGWGKNILNRKVFRFVSNEGDKKEYHVIGVVKDFHFESLHERITPLLMIINNNSGSIIVKAKTKDIAGLLTSMKQQWSTFTADAPFAYTFMDERFAETYRAEQKIGRILTIFSGLTIFVACLGLFGLATFTAEQRTKEIGIRKVLGASLTSIVSLLSKDFLKLVLIANVLAWPIAWWAMHKWLQDFEYRTTIGWWVFALAGVGALLIALITISFQAIRAAIANPVKSLRSE</sequence>
<evidence type="ECO:0000256" key="6">
    <source>
        <dbReference type="SAM" id="Phobius"/>
    </source>
</evidence>
<dbReference type="EMBL" id="PYFT01000001">
    <property type="protein sequence ID" value="PSR54997.1"/>
    <property type="molecule type" value="Genomic_DNA"/>
</dbReference>
<dbReference type="Pfam" id="PF12704">
    <property type="entry name" value="MacB_PCD"/>
    <property type="match status" value="2"/>
</dbReference>
<dbReference type="OrthoDB" id="5933722at2"/>
<evidence type="ECO:0000256" key="3">
    <source>
        <dbReference type="ARBA" id="ARBA00022692"/>
    </source>
</evidence>
<feature type="transmembrane region" description="Helical" evidence="6">
    <location>
        <begin position="344"/>
        <end position="367"/>
    </location>
</feature>
<evidence type="ECO:0000259" key="8">
    <source>
        <dbReference type="Pfam" id="PF12704"/>
    </source>
</evidence>
<dbReference type="InterPro" id="IPR050250">
    <property type="entry name" value="Macrolide_Exporter_MacB"/>
</dbReference>
<dbReference type="InterPro" id="IPR003838">
    <property type="entry name" value="ABC3_permease_C"/>
</dbReference>
<dbReference type="InterPro" id="IPR025857">
    <property type="entry name" value="MacB_PCD"/>
</dbReference>
<name>A0A2T2YHL0_9BACT</name>
<keyword evidence="9" id="KW-0132">Cell division</keyword>
<reference evidence="9 10" key="1">
    <citation type="submission" date="2018-03" db="EMBL/GenBank/DDBJ databases">
        <title>Adhaeribacter sp. HMF7605 Genome sequencing and assembly.</title>
        <authorList>
            <person name="Kang H."/>
            <person name="Kang J."/>
            <person name="Cha I."/>
            <person name="Kim H."/>
            <person name="Joh K."/>
        </authorList>
    </citation>
    <scope>NUCLEOTIDE SEQUENCE [LARGE SCALE GENOMIC DNA]</scope>
    <source>
        <strain evidence="9 10">HMF7605</strain>
    </source>
</reference>
<dbReference type="RefSeq" id="WP_106931173.1">
    <property type="nucleotide sequence ID" value="NZ_PYFT01000001.1"/>
</dbReference>
<protein>
    <submittedName>
        <fullName evidence="9">Cell division protein FtsX</fullName>
    </submittedName>
</protein>
<evidence type="ECO:0000313" key="9">
    <source>
        <dbReference type="EMBL" id="PSR54997.1"/>
    </source>
</evidence>
<feature type="transmembrane region" description="Helical" evidence="6">
    <location>
        <begin position="684"/>
        <end position="708"/>
    </location>
</feature>
<evidence type="ECO:0000259" key="7">
    <source>
        <dbReference type="Pfam" id="PF02687"/>
    </source>
</evidence>
<dbReference type="PANTHER" id="PTHR30572">
    <property type="entry name" value="MEMBRANE COMPONENT OF TRANSPORTER-RELATED"/>
    <property type="match status" value="1"/>
</dbReference>
<comment type="subcellular location">
    <subcellularLocation>
        <location evidence="1">Cell membrane</location>
        <topology evidence="1">Multi-pass membrane protein</topology>
    </subcellularLocation>
</comment>
<proteinExistence type="predicted"/>
<evidence type="ECO:0000256" key="4">
    <source>
        <dbReference type="ARBA" id="ARBA00022989"/>
    </source>
</evidence>
<keyword evidence="2" id="KW-1003">Cell membrane</keyword>
<feature type="transmembrane region" description="Helical" evidence="6">
    <location>
        <begin position="21"/>
        <end position="42"/>
    </location>
</feature>